<reference evidence="1" key="1">
    <citation type="submission" date="2014-09" db="EMBL/GenBank/DDBJ databases">
        <authorList>
            <person name="Magalhaes I.L.F."/>
            <person name="Oliveira U."/>
            <person name="Santos F.R."/>
            <person name="Vidigal T.H.D.A."/>
            <person name="Brescovit A.D."/>
            <person name="Santos A.J."/>
        </authorList>
    </citation>
    <scope>NUCLEOTIDE SEQUENCE</scope>
    <source>
        <tissue evidence="1">Shoot tissue taken approximately 20 cm above the soil surface</tissue>
    </source>
</reference>
<dbReference type="AlphaFoldDB" id="A0A0A9G2S0"/>
<reference evidence="1" key="2">
    <citation type="journal article" date="2015" name="Data Brief">
        <title>Shoot transcriptome of the giant reed, Arundo donax.</title>
        <authorList>
            <person name="Barrero R.A."/>
            <person name="Guerrero F.D."/>
            <person name="Moolhuijzen P."/>
            <person name="Goolsby J.A."/>
            <person name="Tidwell J."/>
            <person name="Bellgard S.E."/>
            <person name="Bellgard M.I."/>
        </authorList>
    </citation>
    <scope>NUCLEOTIDE SEQUENCE</scope>
    <source>
        <tissue evidence="1">Shoot tissue taken approximately 20 cm above the soil surface</tissue>
    </source>
</reference>
<dbReference type="EMBL" id="GBRH01180132">
    <property type="protein sequence ID" value="JAE17764.1"/>
    <property type="molecule type" value="Transcribed_RNA"/>
</dbReference>
<protein>
    <submittedName>
        <fullName evidence="1">Uncharacterized protein</fullName>
    </submittedName>
</protein>
<organism evidence="1">
    <name type="scientific">Arundo donax</name>
    <name type="common">Giant reed</name>
    <name type="synonym">Donax arundinaceus</name>
    <dbReference type="NCBI Taxonomy" id="35708"/>
    <lineage>
        <taxon>Eukaryota</taxon>
        <taxon>Viridiplantae</taxon>
        <taxon>Streptophyta</taxon>
        <taxon>Embryophyta</taxon>
        <taxon>Tracheophyta</taxon>
        <taxon>Spermatophyta</taxon>
        <taxon>Magnoliopsida</taxon>
        <taxon>Liliopsida</taxon>
        <taxon>Poales</taxon>
        <taxon>Poaceae</taxon>
        <taxon>PACMAD clade</taxon>
        <taxon>Arundinoideae</taxon>
        <taxon>Arundineae</taxon>
        <taxon>Arundo</taxon>
    </lineage>
</organism>
<name>A0A0A9G2S0_ARUDO</name>
<proteinExistence type="predicted"/>
<evidence type="ECO:0000313" key="1">
    <source>
        <dbReference type="EMBL" id="JAE17764.1"/>
    </source>
</evidence>
<accession>A0A0A9G2S0</accession>
<sequence length="24" mass="2872">MEVCHCHQICSNVLRDQVCQHYLI</sequence>